<feature type="compositionally biased region" description="Basic residues" evidence="8">
    <location>
        <begin position="51"/>
        <end position="61"/>
    </location>
</feature>
<feature type="transmembrane region" description="Helical" evidence="9">
    <location>
        <begin position="101"/>
        <end position="129"/>
    </location>
</feature>
<dbReference type="GO" id="GO:0006506">
    <property type="term" value="P:GPI anchor biosynthetic process"/>
    <property type="evidence" value="ECO:0007669"/>
    <property type="project" value="UniProtKB-UniPathway"/>
</dbReference>
<dbReference type="InterPro" id="IPR009450">
    <property type="entry name" value="Plno_GlcNAc_GPI2"/>
</dbReference>
<feature type="transmembrane region" description="Helical" evidence="9">
    <location>
        <begin position="260"/>
        <end position="277"/>
    </location>
</feature>
<feature type="region of interest" description="Disordered" evidence="8">
    <location>
        <begin position="164"/>
        <end position="207"/>
    </location>
</feature>
<feature type="transmembrane region" description="Helical" evidence="9">
    <location>
        <begin position="366"/>
        <end position="390"/>
    </location>
</feature>
<evidence type="ECO:0000256" key="1">
    <source>
        <dbReference type="ARBA" id="ARBA00004141"/>
    </source>
</evidence>
<keyword evidence="4" id="KW-0337">GPI-anchor biosynthesis</keyword>
<dbReference type="OrthoDB" id="196709at2759"/>
<reference evidence="10 12" key="1">
    <citation type="submission" date="2020-01" db="EMBL/GenBank/DDBJ databases">
        <authorList>
            <consortium name="DOE Joint Genome Institute"/>
            <person name="Haridas S."/>
            <person name="Albert R."/>
            <person name="Binder M."/>
            <person name="Bloem J."/>
            <person name="Labutti K."/>
            <person name="Salamov A."/>
            <person name="Andreopoulos B."/>
            <person name="Baker S.E."/>
            <person name="Barry K."/>
            <person name="Bills G."/>
            <person name="Bluhm B.H."/>
            <person name="Cannon C."/>
            <person name="Castanera R."/>
            <person name="Culley D.E."/>
            <person name="Daum C."/>
            <person name="Ezra D."/>
            <person name="Gonzalez J.B."/>
            <person name="Henrissat B."/>
            <person name="Kuo A."/>
            <person name="Liang C."/>
            <person name="Lipzen A."/>
            <person name="Lutzoni F."/>
            <person name="Magnuson J."/>
            <person name="Mondo S."/>
            <person name="Nolan M."/>
            <person name="Ohm R."/>
            <person name="Pangilinan J."/>
            <person name="Park H.-J."/>
            <person name="Ramirez L."/>
            <person name="Alfaro M."/>
            <person name="Sun H."/>
            <person name="Tritt A."/>
            <person name="Yoshinaga Y."/>
            <person name="Zwiers L.-H."/>
            <person name="Turgeon B.G."/>
            <person name="Goodwin S.B."/>
            <person name="Spatafora J.W."/>
            <person name="Crous P.W."/>
            <person name="Grigoriev I.V."/>
        </authorList>
    </citation>
    <scope>NUCLEOTIDE SEQUENCE</scope>
    <source>
        <strain evidence="10 12">CBS 781.70</strain>
    </source>
</reference>
<dbReference type="PIRSF" id="PIRSF016104">
    <property type="entry name" value="GPI2"/>
    <property type="match status" value="1"/>
</dbReference>
<evidence type="ECO:0000256" key="3">
    <source>
        <dbReference type="ARBA" id="ARBA00008321"/>
    </source>
</evidence>
<evidence type="ECO:0000256" key="9">
    <source>
        <dbReference type="SAM" id="Phobius"/>
    </source>
</evidence>
<comment type="pathway">
    <text evidence="2">Glycolipid biosynthesis; glycosylphosphatidylinositol-anchor biosynthesis.</text>
</comment>
<evidence type="ECO:0000313" key="11">
    <source>
        <dbReference type="Proteomes" id="UP000504638"/>
    </source>
</evidence>
<keyword evidence="6 9" id="KW-1133">Transmembrane helix</keyword>
<proteinExistence type="inferred from homology"/>
<keyword evidence="7 9" id="KW-0472">Membrane</keyword>
<reference evidence="12" key="3">
    <citation type="submission" date="2025-04" db="UniProtKB">
        <authorList>
            <consortium name="RefSeq"/>
        </authorList>
    </citation>
    <scope>IDENTIFICATION</scope>
    <source>
        <strain evidence="12">CBS 781.70</strain>
    </source>
</reference>
<dbReference type="PANTHER" id="PTHR12982">
    <property type="entry name" value="PHOSPHATIDYLINOSITOL GLYCAN, CLASS C"/>
    <property type="match status" value="1"/>
</dbReference>
<reference evidence="12" key="2">
    <citation type="submission" date="2020-04" db="EMBL/GenBank/DDBJ databases">
        <authorList>
            <consortium name="NCBI Genome Project"/>
        </authorList>
    </citation>
    <scope>NUCLEOTIDE SEQUENCE</scope>
    <source>
        <strain evidence="12">CBS 781.70</strain>
    </source>
</reference>
<organism evidence="10">
    <name type="scientific">Eremomyces bilateralis CBS 781.70</name>
    <dbReference type="NCBI Taxonomy" id="1392243"/>
    <lineage>
        <taxon>Eukaryota</taxon>
        <taxon>Fungi</taxon>
        <taxon>Dikarya</taxon>
        <taxon>Ascomycota</taxon>
        <taxon>Pezizomycotina</taxon>
        <taxon>Dothideomycetes</taxon>
        <taxon>Dothideomycetes incertae sedis</taxon>
        <taxon>Eremomycetales</taxon>
        <taxon>Eremomycetaceae</taxon>
        <taxon>Eremomyces</taxon>
    </lineage>
</organism>
<protein>
    <submittedName>
        <fullName evidence="10 12">Phosphatidylinositol N-acetylglucosaminyltransferase</fullName>
    </submittedName>
</protein>
<feature type="compositionally biased region" description="Basic and acidic residues" evidence="8">
    <location>
        <begin position="164"/>
        <end position="180"/>
    </location>
</feature>
<evidence type="ECO:0000313" key="12">
    <source>
        <dbReference type="RefSeq" id="XP_033531524.1"/>
    </source>
</evidence>
<keyword evidence="11" id="KW-1185">Reference proteome</keyword>
<feature type="transmembrane region" description="Helical" evidence="9">
    <location>
        <begin position="229"/>
        <end position="248"/>
    </location>
</feature>
<dbReference type="GO" id="GO:0016757">
    <property type="term" value="F:glycosyltransferase activity"/>
    <property type="evidence" value="ECO:0007669"/>
    <property type="project" value="UniProtKB-KW"/>
</dbReference>
<dbReference type="EMBL" id="ML975169">
    <property type="protein sequence ID" value="KAF1809893.1"/>
    <property type="molecule type" value="Genomic_DNA"/>
</dbReference>
<dbReference type="AlphaFoldDB" id="A0A6G1FVU1"/>
<dbReference type="Proteomes" id="UP000504638">
    <property type="component" value="Unplaced"/>
</dbReference>
<comment type="similarity">
    <text evidence="3">Belongs to the PIGC family.</text>
</comment>
<accession>A0A6G1FVU1</accession>
<evidence type="ECO:0000256" key="2">
    <source>
        <dbReference type="ARBA" id="ARBA00004687"/>
    </source>
</evidence>
<comment type="subcellular location">
    <subcellularLocation>
        <location evidence="1">Membrane</location>
        <topology evidence="1">Multi-pass membrane protein</topology>
    </subcellularLocation>
</comment>
<feature type="compositionally biased region" description="Polar residues" evidence="8">
    <location>
        <begin position="20"/>
        <end position="32"/>
    </location>
</feature>
<dbReference type="RefSeq" id="XP_033531524.1">
    <property type="nucleotide sequence ID" value="XM_033680027.1"/>
</dbReference>
<dbReference type="PANTHER" id="PTHR12982:SF0">
    <property type="entry name" value="PHOSPHATIDYLINOSITOL N-ACETYLGLUCOSAMINYLTRANSFERASE SUBUNIT C"/>
    <property type="match status" value="1"/>
</dbReference>
<keyword evidence="10" id="KW-0808">Transferase</keyword>
<feature type="transmembrane region" description="Helical" evidence="9">
    <location>
        <begin position="311"/>
        <end position="328"/>
    </location>
</feature>
<evidence type="ECO:0000256" key="6">
    <source>
        <dbReference type="ARBA" id="ARBA00022989"/>
    </source>
</evidence>
<feature type="transmembrane region" description="Helical" evidence="9">
    <location>
        <begin position="135"/>
        <end position="157"/>
    </location>
</feature>
<evidence type="ECO:0000256" key="4">
    <source>
        <dbReference type="ARBA" id="ARBA00022502"/>
    </source>
</evidence>
<gene>
    <name evidence="10 12" type="ORF">P152DRAFT_460985</name>
</gene>
<name>A0A6G1FVU1_9PEZI</name>
<sequence length="415" mass="45925">MTSLRQAYAHIRDPSHLTPPETSRSSGTTHRSPPTHPTGDDPSVSNPAPRSARKKRPTRRSAKPVWQKLLWVPQEFPDNYTDEATFLDHLQRNPQLRSYEFWPLAAESTVIVQHVCSVAIFACCFAGIYQERTSPFTIAYWGSGATILGWVFCEYWLGHDETRFDHGPEGENEDEREHDLPTNATNSPSAMLDEKQGSGSTNGTKGHEAVPISGVTLTMLSVPTQTRLTTIKSGILIYCTLLGLSPILKSLTKSTSSDSIWAMSCWLMIINVFFFDYSSEISAKFPASLSMNAAVMASTVLASRLTSTTDVFLLMLFSIEVFALFPIFRLDLRRTSWQAHLSLTVVLVGMAGSGLGVTVSGGRWKAGAIGAILGYIITSLAMGLCSWWLIGLQKYKNEIYGPWDPARPVIRRPWA</sequence>
<keyword evidence="5 9" id="KW-0812">Transmembrane</keyword>
<feature type="transmembrane region" description="Helical" evidence="9">
    <location>
        <begin position="340"/>
        <end position="360"/>
    </location>
</feature>
<evidence type="ECO:0000313" key="10">
    <source>
        <dbReference type="EMBL" id="KAF1809893.1"/>
    </source>
</evidence>
<dbReference type="GO" id="GO:0000506">
    <property type="term" value="C:glycosylphosphatidylinositol-N-acetylglucosaminyltransferase (GPI-GnT) complex"/>
    <property type="evidence" value="ECO:0007669"/>
    <property type="project" value="TreeGrafter"/>
</dbReference>
<dbReference type="GeneID" id="54420597"/>
<evidence type="ECO:0000256" key="8">
    <source>
        <dbReference type="SAM" id="MobiDB-lite"/>
    </source>
</evidence>
<keyword evidence="10 12" id="KW-0328">Glycosyltransferase</keyword>
<dbReference type="Pfam" id="PF06432">
    <property type="entry name" value="GPI2"/>
    <property type="match status" value="1"/>
</dbReference>
<evidence type="ECO:0000256" key="5">
    <source>
        <dbReference type="ARBA" id="ARBA00022692"/>
    </source>
</evidence>
<dbReference type="UniPathway" id="UPA00196"/>
<feature type="region of interest" description="Disordered" evidence="8">
    <location>
        <begin position="1"/>
        <end position="61"/>
    </location>
</feature>
<evidence type="ECO:0000256" key="7">
    <source>
        <dbReference type="ARBA" id="ARBA00023136"/>
    </source>
</evidence>